<accession>A0ABM9DC56</accession>
<name>A0ABM9DC56_9BACT</name>
<dbReference type="Gene3D" id="3.40.50.10610">
    <property type="entry name" value="ABC-type transport auxiliary lipoprotein component"/>
    <property type="match status" value="1"/>
</dbReference>
<dbReference type="Proteomes" id="UP001295463">
    <property type="component" value="Chromosome"/>
</dbReference>
<evidence type="ECO:0000313" key="2">
    <source>
        <dbReference type="EMBL" id="CAH2032420.1"/>
    </source>
</evidence>
<keyword evidence="1" id="KW-0732">Signal</keyword>
<reference evidence="2 3" key="1">
    <citation type="submission" date="2022-03" db="EMBL/GenBank/DDBJ databases">
        <authorList>
            <person name="Koch H."/>
        </authorList>
    </citation>
    <scope>NUCLEOTIDE SEQUENCE [LARGE SCALE GENOMIC DNA]</scope>
    <source>
        <strain evidence="2 3">G1</strain>
    </source>
</reference>
<protein>
    <recommendedName>
        <fullName evidence="4">Flagellar assembly protein T N-terminal domain-containing protein</fullName>
    </recommendedName>
</protein>
<keyword evidence="3" id="KW-1185">Reference proteome</keyword>
<dbReference type="Gene3D" id="3.30.1660.40">
    <property type="entry name" value="FlgT, N-terminal domain"/>
    <property type="match status" value="1"/>
</dbReference>
<feature type="signal peptide" evidence="1">
    <location>
        <begin position="1"/>
        <end position="33"/>
    </location>
</feature>
<organism evidence="2 3">
    <name type="scientific">Trichlorobacter ammonificans</name>
    <dbReference type="NCBI Taxonomy" id="2916410"/>
    <lineage>
        <taxon>Bacteria</taxon>
        <taxon>Pseudomonadati</taxon>
        <taxon>Thermodesulfobacteriota</taxon>
        <taxon>Desulfuromonadia</taxon>
        <taxon>Geobacterales</taxon>
        <taxon>Geobacteraceae</taxon>
        <taxon>Trichlorobacter</taxon>
    </lineage>
</organism>
<dbReference type="EMBL" id="OW150024">
    <property type="protein sequence ID" value="CAH2032420.1"/>
    <property type="molecule type" value="Genomic_DNA"/>
</dbReference>
<dbReference type="RefSeq" id="WP_305733171.1">
    <property type="nucleotide sequence ID" value="NZ_OW150024.1"/>
</dbReference>
<dbReference type="InterPro" id="IPR038180">
    <property type="entry name" value="FlgT_N_sf"/>
</dbReference>
<feature type="chain" id="PRO_5047397079" description="Flagellar assembly protein T N-terminal domain-containing protein" evidence="1">
    <location>
        <begin position="34"/>
        <end position="399"/>
    </location>
</feature>
<evidence type="ECO:0000313" key="3">
    <source>
        <dbReference type="Proteomes" id="UP001295463"/>
    </source>
</evidence>
<evidence type="ECO:0008006" key="4">
    <source>
        <dbReference type="Google" id="ProtNLM"/>
    </source>
</evidence>
<evidence type="ECO:0000256" key="1">
    <source>
        <dbReference type="SAM" id="SignalP"/>
    </source>
</evidence>
<proteinExistence type="predicted"/>
<gene>
    <name evidence="2" type="ORF">GEAMG1_2584</name>
</gene>
<sequence length="399" mass="42362">MTASRIVPGTTRWLSAVAALLLFCLSTMTAALAADLPSAQVEAEGYALIPNGRKDLGREAALQNAFRRAVEQVVGVAVESRTVVKDSELLNDKIFSKSRGFIKTYRITGERTENDAYRVAITASVSRHRLEQELDNVGLLVRKLGKPRVAVVVMEQNGDAPAAAGGIVETGLTGAFGKKGYALVDRQAMLAVEREVVRGHGDQTDAVVRAAAAGGAEVVIVGQAAARHGAAVGGTSLRPVQASTTCRAVDVNTGEVLATASSTQQALNVNPAAAGTEALQKATLELTEQLNRQLIAAWHKQLTGVRTLHLTVTDLPAVEAPRLREALKEQMGQVEEVRERGYRNHQLRLELEVCGTTRSVIDELASLNLGGSRLKISGYSSGTVQAHWTGPAKKGGKKP</sequence>